<keyword evidence="7 10" id="KW-1015">Disulfide bond</keyword>
<feature type="disulfide bond" evidence="10">
    <location>
        <begin position="4"/>
        <end position="16"/>
    </location>
</feature>
<evidence type="ECO:0000256" key="6">
    <source>
        <dbReference type="ARBA" id="ARBA00023136"/>
    </source>
</evidence>
<name>A0A8S3ZNI9_9EUPU</name>
<dbReference type="EMBL" id="CAJHNH020003276">
    <property type="protein sequence ID" value="CAG5128926.1"/>
    <property type="molecule type" value="Genomic_DNA"/>
</dbReference>
<comment type="caution">
    <text evidence="11">The sequence shown here is derived from an EMBL/GenBank/DDBJ whole genome shotgun (WGS) entry which is preliminary data.</text>
</comment>
<evidence type="ECO:0000256" key="5">
    <source>
        <dbReference type="ARBA" id="ARBA00022989"/>
    </source>
</evidence>
<dbReference type="AlphaFoldDB" id="A0A8S3ZNI9"/>
<evidence type="ECO:0000256" key="4">
    <source>
        <dbReference type="ARBA" id="ARBA00022737"/>
    </source>
</evidence>
<dbReference type="InterPro" id="IPR002172">
    <property type="entry name" value="LDrepeatLR_classA_rpt"/>
</dbReference>
<evidence type="ECO:0000256" key="8">
    <source>
        <dbReference type="ARBA" id="ARBA00023170"/>
    </source>
</evidence>
<dbReference type="OrthoDB" id="664115at2759"/>
<dbReference type="PANTHER" id="PTHR22722">
    <property type="entry name" value="LOW-DENSITY LIPOPROTEIN RECEPTOR-RELATED PROTEIN 2-RELATED"/>
    <property type="match status" value="1"/>
</dbReference>
<dbReference type="FunFam" id="4.10.400.10:FF:000034">
    <property type="entry name" value="Low-density lipoprotein receptor-related protein 2"/>
    <property type="match status" value="1"/>
</dbReference>
<dbReference type="PROSITE" id="PS01209">
    <property type="entry name" value="LDLRA_1"/>
    <property type="match status" value="2"/>
</dbReference>
<dbReference type="InterPro" id="IPR051221">
    <property type="entry name" value="LDLR-related"/>
</dbReference>
<dbReference type="PRINTS" id="PR00261">
    <property type="entry name" value="LDLRECEPTOR"/>
</dbReference>
<feature type="non-terminal residue" evidence="11">
    <location>
        <position position="1"/>
    </location>
</feature>
<dbReference type="InterPro" id="IPR036055">
    <property type="entry name" value="LDL_receptor-like_sf"/>
</dbReference>
<protein>
    <submittedName>
        <fullName evidence="11">Uncharacterized protein</fullName>
    </submittedName>
</protein>
<keyword evidence="2" id="KW-0812">Transmembrane</keyword>
<dbReference type="Gene3D" id="4.10.400.10">
    <property type="entry name" value="Low-density Lipoprotein Receptor"/>
    <property type="match status" value="2"/>
</dbReference>
<dbReference type="CDD" id="cd00112">
    <property type="entry name" value="LDLa"/>
    <property type="match status" value="2"/>
</dbReference>
<evidence type="ECO:0000256" key="1">
    <source>
        <dbReference type="ARBA" id="ARBA00004167"/>
    </source>
</evidence>
<feature type="disulfide bond" evidence="10">
    <location>
        <begin position="41"/>
        <end position="53"/>
    </location>
</feature>
<feature type="disulfide bond" evidence="10">
    <location>
        <begin position="23"/>
        <end position="38"/>
    </location>
</feature>
<dbReference type="Pfam" id="PF00057">
    <property type="entry name" value="Ldl_recept_a"/>
    <property type="match status" value="2"/>
</dbReference>
<dbReference type="GO" id="GO:0043235">
    <property type="term" value="C:receptor complex"/>
    <property type="evidence" value="ECO:0007669"/>
    <property type="project" value="TreeGrafter"/>
</dbReference>
<keyword evidence="4" id="KW-0677">Repeat</keyword>
<evidence type="ECO:0000313" key="12">
    <source>
        <dbReference type="Proteomes" id="UP000678393"/>
    </source>
</evidence>
<dbReference type="SUPFAM" id="SSF57424">
    <property type="entry name" value="LDL receptor-like module"/>
    <property type="match status" value="2"/>
</dbReference>
<comment type="subcellular location">
    <subcellularLocation>
        <location evidence="1">Membrane</location>
        <topology evidence="1">Single-pass membrane protein</topology>
    </subcellularLocation>
</comment>
<accession>A0A8S3ZNI9</accession>
<keyword evidence="12" id="KW-1185">Reference proteome</keyword>
<evidence type="ECO:0000313" key="11">
    <source>
        <dbReference type="EMBL" id="CAG5128926.1"/>
    </source>
</evidence>
<evidence type="ECO:0000256" key="10">
    <source>
        <dbReference type="PROSITE-ProRule" id="PRU00124"/>
    </source>
</evidence>
<dbReference type="Proteomes" id="UP000678393">
    <property type="component" value="Unassembled WGS sequence"/>
</dbReference>
<dbReference type="InterPro" id="IPR023415">
    <property type="entry name" value="LDLR_class-A_CS"/>
</dbReference>
<proteinExistence type="predicted"/>
<organism evidence="11 12">
    <name type="scientific">Candidula unifasciata</name>
    <dbReference type="NCBI Taxonomy" id="100452"/>
    <lineage>
        <taxon>Eukaryota</taxon>
        <taxon>Metazoa</taxon>
        <taxon>Spiralia</taxon>
        <taxon>Lophotrochozoa</taxon>
        <taxon>Mollusca</taxon>
        <taxon>Gastropoda</taxon>
        <taxon>Heterobranchia</taxon>
        <taxon>Euthyneura</taxon>
        <taxon>Panpulmonata</taxon>
        <taxon>Eupulmonata</taxon>
        <taxon>Stylommatophora</taxon>
        <taxon>Helicina</taxon>
        <taxon>Helicoidea</taxon>
        <taxon>Geomitridae</taxon>
        <taxon>Candidula</taxon>
    </lineage>
</organism>
<evidence type="ECO:0000256" key="3">
    <source>
        <dbReference type="ARBA" id="ARBA00022729"/>
    </source>
</evidence>
<keyword evidence="3" id="KW-0732">Signal</keyword>
<keyword evidence="9" id="KW-0325">Glycoprotein</keyword>
<keyword evidence="5" id="KW-1133">Transmembrane helix</keyword>
<dbReference type="GO" id="GO:0005886">
    <property type="term" value="C:plasma membrane"/>
    <property type="evidence" value="ECO:0007669"/>
    <property type="project" value="TreeGrafter"/>
</dbReference>
<dbReference type="SMART" id="SM00192">
    <property type="entry name" value="LDLa"/>
    <property type="match status" value="2"/>
</dbReference>
<evidence type="ECO:0000256" key="9">
    <source>
        <dbReference type="ARBA" id="ARBA00023180"/>
    </source>
</evidence>
<evidence type="ECO:0000256" key="2">
    <source>
        <dbReference type="ARBA" id="ARBA00022692"/>
    </source>
</evidence>
<feature type="disulfide bond" evidence="10">
    <location>
        <begin position="11"/>
        <end position="29"/>
    </location>
</feature>
<feature type="disulfide bond" evidence="10">
    <location>
        <begin position="48"/>
        <end position="66"/>
    </location>
</feature>
<evidence type="ECO:0000256" key="7">
    <source>
        <dbReference type="ARBA" id="ARBA00023157"/>
    </source>
</evidence>
<reference evidence="11" key="1">
    <citation type="submission" date="2021-04" db="EMBL/GenBank/DDBJ databases">
        <authorList>
            <consortium name="Molecular Ecology Group"/>
        </authorList>
    </citation>
    <scope>NUCLEOTIDE SEQUENCE</scope>
</reference>
<dbReference type="PROSITE" id="PS50068">
    <property type="entry name" value="LDLRA_2"/>
    <property type="match status" value="2"/>
</dbReference>
<feature type="disulfide bond" evidence="10">
    <location>
        <begin position="60"/>
        <end position="75"/>
    </location>
</feature>
<feature type="non-terminal residue" evidence="11">
    <location>
        <position position="75"/>
    </location>
</feature>
<keyword evidence="8" id="KW-0675">Receptor</keyword>
<keyword evidence="6" id="KW-0472">Membrane</keyword>
<sequence>ASQCDENQFRCPDTQCINAGNVCDGECDCLSCADEDNCGNCTPDEFTCHNGQCVQLSSRCDVSRDCNDWSDEIHC</sequence>
<gene>
    <name evidence="11" type="ORF">CUNI_LOCUS14484</name>
</gene>